<dbReference type="SUPFAM" id="SSF55486">
    <property type="entry name" value="Metalloproteases ('zincins'), catalytic domain"/>
    <property type="match status" value="1"/>
</dbReference>
<evidence type="ECO:0000256" key="3">
    <source>
        <dbReference type="ARBA" id="ARBA00022989"/>
    </source>
</evidence>
<dbReference type="InterPro" id="IPR001762">
    <property type="entry name" value="Disintegrin_dom"/>
</dbReference>
<dbReference type="GO" id="GO:0046872">
    <property type="term" value="F:metal ion binding"/>
    <property type="evidence" value="ECO:0007669"/>
    <property type="project" value="UniProtKB-KW"/>
</dbReference>
<feature type="domain" description="Disintegrin" evidence="9">
    <location>
        <begin position="413"/>
        <end position="502"/>
    </location>
</feature>
<dbReference type="SMART" id="SM00608">
    <property type="entry name" value="ACR"/>
    <property type="match status" value="1"/>
</dbReference>
<dbReference type="InterPro" id="IPR036436">
    <property type="entry name" value="Disintegrin_dom_sf"/>
</dbReference>
<dbReference type="AlphaFoldDB" id="A0AAD9VFY1"/>
<keyword evidence="3" id="KW-1133">Transmembrane helix</keyword>
<dbReference type="FunFam" id="3.40.390.10:FF:000002">
    <property type="entry name" value="Disintegrin and metalloproteinase domain-containing protein 22"/>
    <property type="match status" value="1"/>
</dbReference>
<dbReference type="SMART" id="SM00050">
    <property type="entry name" value="DISIN"/>
    <property type="match status" value="1"/>
</dbReference>
<dbReference type="PROSITE" id="PS00427">
    <property type="entry name" value="DISINTEGRIN_1"/>
    <property type="match status" value="1"/>
</dbReference>
<keyword evidence="2" id="KW-0812">Transmembrane</keyword>
<feature type="active site" evidence="7">
    <location>
        <position position="342"/>
    </location>
</feature>
<dbReference type="InterPro" id="IPR001590">
    <property type="entry name" value="Peptidase_M12B"/>
</dbReference>
<dbReference type="PROSITE" id="PS00022">
    <property type="entry name" value="EGF_1"/>
    <property type="match status" value="1"/>
</dbReference>
<dbReference type="InterPro" id="IPR024079">
    <property type="entry name" value="MetalloPept_cat_dom_sf"/>
</dbReference>
<feature type="disulfide bond" evidence="6">
    <location>
        <begin position="474"/>
        <end position="494"/>
    </location>
</feature>
<dbReference type="Pfam" id="PF01421">
    <property type="entry name" value="Reprolysin"/>
    <property type="match status" value="1"/>
</dbReference>
<evidence type="ECO:0000256" key="1">
    <source>
        <dbReference type="ARBA" id="ARBA00004479"/>
    </source>
</evidence>
<evidence type="ECO:0000256" key="5">
    <source>
        <dbReference type="ARBA" id="ARBA00023157"/>
    </source>
</evidence>
<dbReference type="PANTHER" id="PTHR11905">
    <property type="entry name" value="ADAM A DISINTEGRIN AND METALLOPROTEASE DOMAIN"/>
    <property type="match status" value="1"/>
</dbReference>
<feature type="domain" description="Peptidase M12B" evidence="10">
    <location>
        <begin position="207"/>
        <end position="407"/>
    </location>
</feature>
<dbReference type="GO" id="GO:0006508">
    <property type="term" value="P:proteolysis"/>
    <property type="evidence" value="ECO:0007669"/>
    <property type="project" value="InterPro"/>
</dbReference>
<keyword evidence="11" id="KW-0645">Protease</keyword>
<dbReference type="Pfam" id="PF08516">
    <property type="entry name" value="ADAM_CR"/>
    <property type="match status" value="1"/>
</dbReference>
<dbReference type="InterPro" id="IPR034027">
    <property type="entry name" value="Reprolysin_adamalysin"/>
</dbReference>
<gene>
    <name evidence="11" type="ORF">P5673_002164</name>
</gene>
<sequence>MNLSMISLLIMVAHLNLFGNTDSKFLDWNNFEQQIRNYEIVAPRLQIQGLWRREISTRSSLGDHIDKAVFFFRGFGKNFVLVVTQNRVLLSANYVSRSFSADGAEVISGHEKTDNCFYQGTVQGLQHSVVAISTCHGIEGMVYDGNETYFIQPLPGNTEQHVLFRSKDMVQGEKRCGVDHFKVALDMEKDIFNGQHRVRRNLKNEIKYVELIIVNDYSQYSNLRTIAEVEKRSKSIANVVDSLFRPINVRVALIMVETWNQRDRIEVVEDSNTCLDNFMVYRNGDLWRKQKHDNAMLITHRSFKGSTVGKAALMSMCGRKSGGVVQDHAANTAATAATVAHEMGHNFGMLHDEDIKSCKCNSPSDNQGCIMSEVAKSTPSTEWSSCSRESYEKYLNRGIDSCLFNVPQSLFGDAVCGNGFKEEGEECDCGNVEDCKKYSDGCCNATTCKLHPDSECDTGACCSKCKLKPQGVVCREKLNECDLPEFCTGKSELCPSNKYVQNGRSCANNNGYCYNGECPTHDKQCKDLWGHEAKSGPDVCYGANEQGTVRGNCHQPGNNVYIKCTRQNRLCGMLQCTNIDKIELPIIGSDKSSYLHSFGRILCKSTSLSLGRDVPDPGMTVEGTKCGENKLCLDRNCASIESVTNTVKRCPNNCSNDNGICNNEGDCFCLSCWQGADCSQWVNCGQEGMLRISHDKKNATLSFWSVG</sequence>
<dbReference type="GO" id="GO:0016020">
    <property type="term" value="C:membrane"/>
    <property type="evidence" value="ECO:0007669"/>
    <property type="project" value="UniProtKB-SubCell"/>
</dbReference>
<keyword evidence="4" id="KW-0472">Membrane</keyword>
<feature type="binding site" evidence="7">
    <location>
        <position position="341"/>
    </location>
    <ligand>
        <name>Zn(2+)</name>
        <dbReference type="ChEBI" id="CHEBI:29105"/>
        <note>catalytic</note>
    </ligand>
</feature>
<keyword evidence="11" id="KW-0482">Metalloprotease</keyword>
<evidence type="ECO:0000256" key="7">
    <source>
        <dbReference type="PROSITE-ProRule" id="PRU00276"/>
    </source>
</evidence>
<feature type="binding site" evidence="7">
    <location>
        <position position="351"/>
    </location>
    <ligand>
        <name>Zn(2+)</name>
        <dbReference type="ChEBI" id="CHEBI:29105"/>
        <note>catalytic</note>
    </ligand>
</feature>
<organism evidence="11 12">
    <name type="scientific">Acropora cervicornis</name>
    <name type="common">Staghorn coral</name>
    <dbReference type="NCBI Taxonomy" id="6130"/>
    <lineage>
        <taxon>Eukaryota</taxon>
        <taxon>Metazoa</taxon>
        <taxon>Cnidaria</taxon>
        <taxon>Anthozoa</taxon>
        <taxon>Hexacorallia</taxon>
        <taxon>Scleractinia</taxon>
        <taxon>Astrocoeniina</taxon>
        <taxon>Acroporidae</taxon>
        <taxon>Acropora</taxon>
    </lineage>
</organism>
<accession>A0AAD9VFY1</accession>
<evidence type="ECO:0000256" key="4">
    <source>
        <dbReference type="ARBA" id="ARBA00023136"/>
    </source>
</evidence>
<reference evidence="11" key="2">
    <citation type="journal article" date="2023" name="Science">
        <title>Genomic signatures of disease resistance in endangered staghorn corals.</title>
        <authorList>
            <person name="Vollmer S.V."/>
            <person name="Selwyn J.D."/>
            <person name="Despard B.A."/>
            <person name="Roesel C.L."/>
        </authorList>
    </citation>
    <scope>NUCLEOTIDE SEQUENCE</scope>
    <source>
        <strain evidence="11">K2</strain>
    </source>
</reference>
<keyword evidence="7" id="KW-0479">Metal-binding</keyword>
<dbReference type="EMBL" id="JARQWQ010000003">
    <property type="protein sequence ID" value="KAK2573123.1"/>
    <property type="molecule type" value="Genomic_DNA"/>
</dbReference>
<dbReference type="InterPro" id="IPR006586">
    <property type="entry name" value="ADAM_Cys-rich"/>
</dbReference>
<evidence type="ECO:0000256" key="2">
    <source>
        <dbReference type="ARBA" id="ARBA00022692"/>
    </source>
</evidence>
<dbReference type="Gene3D" id="4.10.70.10">
    <property type="entry name" value="Disintegrin domain"/>
    <property type="match status" value="1"/>
</dbReference>
<dbReference type="SUPFAM" id="SSF57552">
    <property type="entry name" value="Blood coagulation inhibitor (disintegrin)"/>
    <property type="match status" value="1"/>
</dbReference>
<feature type="signal peptide" evidence="8">
    <location>
        <begin position="1"/>
        <end position="23"/>
    </location>
</feature>
<evidence type="ECO:0000256" key="8">
    <source>
        <dbReference type="SAM" id="SignalP"/>
    </source>
</evidence>
<dbReference type="InterPro" id="IPR002870">
    <property type="entry name" value="Peptidase_M12B_N"/>
</dbReference>
<comment type="caution">
    <text evidence="7">Lacks conserved residue(s) required for the propagation of feature annotation.</text>
</comment>
<keyword evidence="8" id="KW-0732">Signal</keyword>
<feature type="chain" id="PRO_5042159766" evidence="8">
    <location>
        <begin position="24"/>
        <end position="707"/>
    </location>
</feature>
<dbReference type="Pfam" id="PF00200">
    <property type="entry name" value="Disintegrin"/>
    <property type="match status" value="1"/>
</dbReference>
<dbReference type="PANTHER" id="PTHR11905:SF159">
    <property type="entry name" value="ADAM METALLOPROTEASE"/>
    <property type="match status" value="1"/>
</dbReference>
<dbReference type="FunFam" id="4.10.70.10:FF:000001">
    <property type="entry name" value="Disintegrin and metalloproteinase domain-containing protein 22"/>
    <property type="match status" value="1"/>
</dbReference>
<evidence type="ECO:0000313" key="11">
    <source>
        <dbReference type="EMBL" id="KAK2573123.1"/>
    </source>
</evidence>
<dbReference type="PROSITE" id="PS50215">
    <property type="entry name" value="ADAM_MEPRO"/>
    <property type="match status" value="1"/>
</dbReference>
<dbReference type="PROSITE" id="PS50214">
    <property type="entry name" value="DISINTEGRIN_2"/>
    <property type="match status" value="1"/>
</dbReference>
<comment type="caution">
    <text evidence="11">The sequence shown here is derived from an EMBL/GenBank/DDBJ whole genome shotgun (WGS) entry which is preliminary data.</text>
</comment>
<dbReference type="InterPro" id="IPR000742">
    <property type="entry name" value="EGF"/>
</dbReference>
<keyword evidence="7" id="KW-0862">Zinc</keyword>
<evidence type="ECO:0000256" key="6">
    <source>
        <dbReference type="PROSITE-ProRule" id="PRU00068"/>
    </source>
</evidence>
<keyword evidence="11" id="KW-0378">Hydrolase</keyword>
<dbReference type="Proteomes" id="UP001249851">
    <property type="component" value="Unassembled WGS sequence"/>
</dbReference>
<name>A0AAD9VFY1_ACRCE</name>
<feature type="binding site" evidence="7">
    <location>
        <position position="345"/>
    </location>
    <ligand>
        <name>Zn(2+)</name>
        <dbReference type="ChEBI" id="CHEBI:29105"/>
        <note>catalytic</note>
    </ligand>
</feature>
<evidence type="ECO:0000259" key="9">
    <source>
        <dbReference type="PROSITE" id="PS50214"/>
    </source>
</evidence>
<evidence type="ECO:0000313" key="12">
    <source>
        <dbReference type="Proteomes" id="UP001249851"/>
    </source>
</evidence>
<dbReference type="CDD" id="cd04269">
    <property type="entry name" value="ZnMc_adamalysin_II_like"/>
    <property type="match status" value="1"/>
</dbReference>
<proteinExistence type="predicted"/>
<comment type="subcellular location">
    <subcellularLocation>
        <location evidence="1">Membrane</location>
        <topology evidence="1">Single-pass type I membrane protein</topology>
    </subcellularLocation>
</comment>
<keyword evidence="5 6" id="KW-1015">Disulfide bond</keyword>
<dbReference type="Gene3D" id="3.40.390.10">
    <property type="entry name" value="Collagenase (Catalytic Domain)"/>
    <property type="match status" value="1"/>
</dbReference>
<reference evidence="11" key="1">
    <citation type="journal article" date="2023" name="G3 (Bethesda)">
        <title>Whole genome assembly and annotation of the endangered Caribbean coral Acropora cervicornis.</title>
        <authorList>
            <person name="Selwyn J.D."/>
            <person name="Vollmer S.V."/>
        </authorList>
    </citation>
    <scope>NUCLEOTIDE SEQUENCE</scope>
    <source>
        <strain evidence="11">K2</strain>
    </source>
</reference>
<keyword evidence="12" id="KW-1185">Reference proteome</keyword>
<evidence type="ECO:0000259" key="10">
    <source>
        <dbReference type="PROSITE" id="PS50215"/>
    </source>
</evidence>
<dbReference type="InterPro" id="IPR018358">
    <property type="entry name" value="Disintegrin_CS"/>
</dbReference>
<dbReference type="GO" id="GO:0004222">
    <property type="term" value="F:metalloendopeptidase activity"/>
    <property type="evidence" value="ECO:0007669"/>
    <property type="project" value="InterPro"/>
</dbReference>
<dbReference type="PRINTS" id="PR00289">
    <property type="entry name" value="DISINTEGRIN"/>
</dbReference>
<dbReference type="Pfam" id="PF01562">
    <property type="entry name" value="Pep_M12B_propep"/>
    <property type="match status" value="1"/>
</dbReference>
<protein>
    <submittedName>
        <fullName evidence="11">Disintegrin and metalloproteinase domain-containing protein 12</fullName>
    </submittedName>
</protein>